<feature type="domain" description="AB hydrolase-1" evidence="2">
    <location>
        <begin position="23"/>
        <end position="145"/>
    </location>
</feature>
<sequence>MPIIKVNNRDVHIQELNRGAPETILLVHGMLGNLSVYYFRIAPILARHFHVVMYDLKSHGMSEKITSGYDLNSLTDDIAHLLERLNISSVYLAGYSFGGLISLKMAARFPQQVKKLVLIEAPNPNDDKTRLMMDAYNKESLENYLNGPDKKKQGKRLLDRKHRLYEHLFHETTIKKDVLQERDFFGAAEIAQIGQDTLLLYGAHSPCLEAGENLNAKIRKSELFALNGDHDIPLQEPERIGNMMEMFFRTQLAQA</sequence>
<dbReference type="RefSeq" id="WP_090558848.1">
    <property type="nucleotide sequence ID" value="NZ_FNRA01000010.1"/>
</dbReference>
<dbReference type="EMBL" id="FNRA01000010">
    <property type="protein sequence ID" value="SEB10132.1"/>
    <property type="molecule type" value="Genomic_DNA"/>
</dbReference>
<gene>
    <name evidence="3" type="ORF">SAMN05443550_110148</name>
</gene>
<proteinExistence type="predicted"/>
<name>A0A1H4GNB5_9SPHI</name>
<dbReference type="InterPro" id="IPR029058">
    <property type="entry name" value="AB_hydrolase_fold"/>
</dbReference>
<accession>A0A1H4GNB5</accession>
<dbReference type="STRING" id="425514.SAMN05443550_110148"/>
<evidence type="ECO:0000259" key="2">
    <source>
        <dbReference type="Pfam" id="PF00561"/>
    </source>
</evidence>
<dbReference type="Pfam" id="PF00561">
    <property type="entry name" value="Abhydrolase_1"/>
    <property type="match status" value="1"/>
</dbReference>
<keyword evidence="4" id="KW-1185">Reference proteome</keyword>
<dbReference type="Proteomes" id="UP000198850">
    <property type="component" value="Unassembled WGS sequence"/>
</dbReference>
<dbReference type="Gene3D" id="3.40.50.1820">
    <property type="entry name" value="alpha/beta hydrolase"/>
    <property type="match status" value="1"/>
</dbReference>
<dbReference type="GO" id="GO:0016787">
    <property type="term" value="F:hydrolase activity"/>
    <property type="evidence" value="ECO:0007669"/>
    <property type="project" value="UniProtKB-KW"/>
</dbReference>
<dbReference type="InterPro" id="IPR000073">
    <property type="entry name" value="AB_hydrolase_1"/>
</dbReference>
<evidence type="ECO:0000256" key="1">
    <source>
        <dbReference type="ARBA" id="ARBA00022801"/>
    </source>
</evidence>
<organism evidence="3 4">
    <name type="scientific">Pedobacter hartonius</name>
    <dbReference type="NCBI Taxonomy" id="425514"/>
    <lineage>
        <taxon>Bacteria</taxon>
        <taxon>Pseudomonadati</taxon>
        <taxon>Bacteroidota</taxon>
        <taxon>Sphingobacteriia</taxon>
        <taxon>Sphingobacteriales</taxon>
        <taxon>Sphingobacteriaceae</taxon>
        <taxon>Pedobacter</taxon>
    </lineage>
</organism>
<evidence type="ECO:0000313" key="4">
    <source>
        <dbReference type="Proteomes" id="UP000198850"/>
    </source>
</evidence>
<dbReference type="GO" id="GO:0016020">
    <property type="term" value="C:membrane"/>
    <property type="evidence" value="ECO:0007669"/>
    <property type="project" value="TreeGrafter"/>
</dbReference>
<dbReference type="InterPro" id="IPR050266">
    <property type="entry name" value="AB_hydrolase_sf"/>
</dbReference>
<evidence type="ECO:0000313" key="3">
    <source>
        <dbReference type="EMBL" id="SEB10132.1"/>
    </source>
</evidence>
<dbReference type="OrthoDB" id="9780932at2"/>
<keyword evidence="1" id="KW-0378">Hydrolase</keyword>
<dbReference type="PANTHER" id="PTHR43798:SF31">
    <property type="entry name" value="AB HYDROLASE SUPERFAMILY PROTEIN YCLE"/>
    <property type="match status" value="1"/>
</dbReference>
<protein>
    <submittedName>
        <fullName evidence="3">Pimeloyl-ACP methyl ester carboxylesterase</fullName>
    </submittedName>
</protein>
<dbReference type="AlphaFoldDB" id="A0A1H4GNB5"/>
<dbReference type="PRINTS" id="PR00111">
    <property type="entry name" value="ABHYDROLASE"/>
</dbReference>
<dbReference type="PANTHER" id="PTHR43798">
    <property type="entry name" value="MONOACYLGLYCEROL LIPASE"/>
    <property type="match status" value="1"/>
</dbReference>
<reference evidence="3 4" key="1">
    <citation type="submission" date="2016-10" db="EMBL/GenBank/DDBJ databases">
        <authorList>
            <person name="de Groot N.N."/>
        </authorList>
    </citation>
    <scope>NUCLEOTIDE SEQUENCE [LARGE SCALE GENOMIC DNA]</scope>
    <source>
        <strain evidence="3 4">DSM 19033</strain>
    </source>
</reference>
<dbReference type="SUPFAM" id="SSF53474">
    <property type="entry name" value="alpha/beta-Hydrolases"/>
    <property type="match status" value="1"/>
</dbReference>